<proteinExistence type="predicted"/>
<evidence type="ECO:0000313" key="1">
    <source>
        <dbReference type="EMBL" id="CAA9472113.1"/>
    </source>
</evidence>
<name>A0A6J4RGK4_9ACTN</name>
<dbReference type="AlphaFoldDB" id="A0A6J4RGK4"/>
<dbReference type="EMBL" id="CADCVF010000082">
    <property type="protein sequence ID" value="CAA9472113.1"/>
    <property type="molecule type" value="Genomic_DNA"/>
</dbReference>
<organism evidence="1">
    <name type="scientific">uncultured Rubrobacteraceae bacterium</name>
    <dbReference type="NCBI Taxonomy" id="349277"/>
    <lineage>
        <taxon>Bacteria</taxon>
        <taxon>Bacillati</taxon>
        <taxon>Actinomycetota</taxon>
        <taxon>Rubrobacteria</taxon>
        <taxon>Rubrobacterales</taxon>
        <taxon>Rubrobacteraceae</taxon>
        <taxon>environmental samples</taxon>
    </lineage>
</organism>
<reference evidence="1" key="1">
    <citation type="submission" date="2020-02" db="EMBL/GenBank/DDBJ databases">
        <authorList>
            <person name="Meier V. D."/>
        </authorList>
    </citation>
    <scope>NUCLEOTIDE SEQUENCE</scope>
    <source>
        <strain evidence="1">AVDCRST_MAG58</strain>
    </source>
</reference>
<protein>
    <submittedName>
        <fullName evidence="1">Uncharacterized protein</fullName>
    </submittedName>
</protein>
<sequence>MATSFEKSYPNITRWVTSQGWIEVGQDEYSSSLVRALDEGGMVWEGSTYYGTLEEAFDALETALAEWSENNH</sequence>
<gene>
    <name evidence="1" type="ORF">AVDCRST_MAG58-3998</name>
</gene>
<accession>A0A6J4RGK4</accession>